<dbReference type="EMBL" id="JAAGVY010000012">
    <property type="protein sequence ID" value="NEN23513.1"/>
    <property type="molecule type" value="Genomic_DNA"/>
</dbReference>
<dbReference type="AlphaFoldDB" id="A0A7K3WPD0"/>
<sequence>MTINSISKQILELAEKLEKGELHADEIIEMTELSRQLHERMIVLQYKTFEERYDQAYEGDVSGKIEREKVIEKSESTIEPAIQETAEDKPVEPQPQMEEEPESEPAKTEITPEPVANEVNEERAAFRIENSIIPSNQISLIDSIEEIREMEKSLNDAFGEKGPSLAQKLHQKPIANLKTAITINQKFKFISTLFQNDTGAFEMALDRINACATYLEADEYIQNGPGDRFEWEMKSPTVKEMMELVERRFL</sequence>
<comment type="caution">
    <text evidence="2">The sequence shown here is derived from an EMBL/GenBank/DDBJ whole genome shotgun (WGS) entry which is preliminary data.</text>
</comment>
<evidence type="ECO:0000313" key="2">
    <source>
        <dbReference type="EMBL" id="NEN23513.1"/>
    </source>
</evidence>
<proteinExistence type="predicted"/>
<gene>
    <name evidence="2" type="ORF">G3O08_08370</name>
</gene>
<dbReference type="RefSeq" id="WP_163284821.1">
    <property type="nucleotide sequence ID" value="NZ_JAAGVY010000012.1"/>
</dbReference>
<name>A0A7K3WPD0_9FLAO</name>
<accession>A0A7K3WPD0</accession>
<feature type="region of interest" description="Disordered" evidence="1">
    <location>
        <begin position="73"/>
        <end position="116"/>
    </location>
</feature>
<dbReference type="Proteomes" id="UP000486602">
    <property type="component" value="Unassembled WGS sequence"/>
</dbReference>
<evidence type="ECO:0000313" key="3">
    <source>
        <dbReference type="Proteomes" id="UP000486602"/>
    </source>
</evidence>
<protein>
    <submittedName>
        <fullName evidence="2">Uncharacterized protein</fullName>
    </submittedName>
</protein>
<keyword evidence="3" id="KW-1185">Reference proteome</keyword>
<organism evidence="2 3">
    <name type="scientific">Cryomorpha ignava</name>
    <dbReference type="NCBI Taxonomy" id="101383"/>
    <lineage>
        <taxon>Bacteria</taxon>
        <taxon>Pseudomonadati</taxon>
        <taxon>Bacteroidota</taxon>
        <taxon>Flavobacteriia</taxon>
        <taxon>Flavobacteriales</taxon>
        <taxon>Cryomorphaceae</taxon>
        <taxon>Cryomorpha</taxon>
    </lineage>
</organism>
<reference evidence="2 3" key="1">
    <citation type="submission" date="2020-02" db="EMBL/GenBank/DDBJ databases">
        <title>Out from the shadows clarifying the taxonomy of the family Cryomorphaceae and related taxa by utilizing the GTDB taxonomic framework.</title>
        <authorList>
            <person name="Bowman J.P."/>
        </authorList>
    </citation>
    <scope>NUCLEOTIDE SEQUENCE [LARGE SCALE GENOMIC DNA]</scope>
    <source>
        <strain evidence="2 3">QSSC 1-22</strain>
    </source>
</reference>
<evidence type="ECO:0000256" key="1">
    <source>
        <dbReference type="SAM" id="MobiDB-lite"/>
    </source>
</evidence>